<dbReference type="InterPro" id="IPR006818">
    <property type="entry name" value="ASF1-like"/>
</dbReference>
<accession>A0A1D3D2E8</accession>
<comment type="caution">
    <text evidence="7">The sequence shown here is derived from an EMBL/GenBank/DDBJ whole genome shotgun (WGS) entry which is preliminary data.</text>
</comment>
<proteinExistence type="inferred from homology"/>
<dbReference type="GO" id="GO:0042393">
    <property type="term" value="F:histone binding"/>
    <property type="evidence" value="ECO:0007669"/>
    <property type="project" value="TreeGrafter"/>
</dbReference>
<dbReference type="GO" id="GO:0006335">
    <property type="term" value="P:DNA replication-dependent chromatin assembly"/>
    <property type="evidence" value="ECO:0007669"/>
    <property type="project" value="TreeGrafter"/>
</dbReference>
<gene>
    <name evidence="7" type="ORF">cyc_07889</name>
</gene>
<keyword evidence="5" id="KW-0143">Chaperone</keyword>
<dbReference type="VEuPathDB" id="ToxoDB:LOC34623752"/>
<dbReference type="EMBL" id="JROU02001037">
    <property type="protein sequence ID" value="OEH77617.1"/>
    <property type="molecule type" value="Genomic_DNA"/>
</dbReference>
<keyword evidence="6" id="KW-0539">Nucleus</keyword>
<evidence type="ECO:0000256" key="4">
    <source>
        <dbReference type="ARBA" id="ARBA00023163"/>
    </source>
</evidence>
<dbReference type="GO" id="GO:0000785">
    <property type="term" value="C:chromatin"/>
    <property type="evidence" value="ECO:0007669"/>
    <property type="project" value="TreeGrafter"/>
</dbReference>
<dbReference type="InterPro" id="IPR036747">
    <property type="entry name" value="ASF1-like_sf"/>
</dbReference>
<comment type="subcellular location">
    <subcellularLocation>
        <location evidence="1">Nucleus</location>
    </subcellularLocation>
</comment>
<dbReference type="GO" id="GO:0005634">
    <property type="term" value="C:nucleus"/>
    <property type="evidence" value="ECO:0007669"/>
    <property type="project" value="UniProtKB-SubCell"/>
</dbReference>
<evidence type="ECO:0000313" key="8">
    <source>
        <dbReference type="Proteomes" id="UP000095192"/>
    </source>
</evidence>
<dbReference type="Pfam" id="PF04729">
    <property type="entry name" value="ASF1_hist_chap"/>
    <property type="match status" value="1"/>
</dbReference>
<dbReference type="Gene3D" id="2.60.40.1490">
    <property type="entry name" value="Histone chaperone ASF1-like"/>
    <property type="match status" value="1"/>
</dbReference>
<reference evidence="7 8" key="1">
    <citation type="journal article" date="2016" name="BMC Genomics">
        <title>Comparative genomics reveals Cyclospora cayetanensis possesses coccidia-like metabolism and invasion components but unique surface antigens.</title>
        <authorList>
            <person name="Liu S."/>
            <person name="Wang L."/>
            <person name="Zheng H."/>
            <person name="Xu Z."/>
            <person name="Roellig D.M."/>
            <person name="Li N."/>
            <person name="Frace M.A."/>
            <person name="Tang K."/>
            <person name="Arrowood M.J."/>
            <person name="Moss D.M."/>
            <person name="Zhang L."/>
            <person name="Feng Y."/>
            <person name="Xiao L."/>
        </authorList>
    </citation>
    <scope>NUCLEOTIDE SEQUENCE [LARGE SCALE GENOMIC DNA]</scope>
    <source>
        <strain evidence="7 8">CHN_HEN01</strain>
    </source>
</reference>
<dbReference type="VEuPathDB" id="ToxoDB:cyc_07889"/>
<keyword evidence="8" id="KW-1185">Reference proteome</keyword>
<evidence type="ECO:0000313" key="7">
    <source>
        <dbReference type="EMBL" id="OEH77617.1"/>
    </source>
</evidence>
<dbReference type="SUPFAM" id="SSF101546">
    <property type="entry name" value="ASF1-like"/>
    <property type="match status" value="2"/>
</dbReference>
<evidence type="ECO:0000256" key="1">
    <source>
        <dbReference type="ARBA" id="ARBA00004123"/>
    </source>
</evidence>
<evidence type="ECO:0000256" key="3">
    <source>
        <dbReference type="ARBA" id="ARBA00023015"/>
    </source>
</evidence>
<name>A0A1D3D2E8_9EIME</name>
<evidence type="ECO:0000256" key="2">
    <source>
        <dbReference type="ARBA" id="ARBA00006051"/>
    </source>
</evidence>
<evidence type="ECO:0000256" key="6">
    <source>
        <dbReference type="ARBA" id="ARBA00023242"/>
    </source>
</evidence>
<dbReference type="PANTHER" id="PTHR12040:SF0">
    <property type="entry name" value="HISTONE CHAPERONE ASF1"/>
    <property type="match status" value="1"/>
</dbReference>
<organism evidence="7 8">
    <name type="scientific">Cyclospora cayetanensis</name>
    <dbReference type="NCBI Taxonomy" id="88456"/>
    <lineage>
        <taxon>Eukaryota</taxon>
        <taxon>Sar</taxon>
        <taxon>Alveolata</taxon>
        <taxon>Apicomplexa</taxon>
        <taxon>Conoidasida</taxon>
        <taxon>Coccidia</taxon>
        <taxon>Eucoccidiorida</taxon>
        <taxon>Eimeriorina</taxon>
        <taxon>Eimeriidae</taxon>
        <taxon>Cyclospora</taxon>
    </lineage>
</organism>
<comment type="similarity">
    <text evidence="2">Belongs to the ASF1 family.</text>
</comment>
<dbReference type="GeneID" id="34623752"/>
<evidence type="ECO:0000256" key="5">
    <source>
        <dbReference type="ARBA" id="ARBA00023186"/>
    </source>
</evidence>
<keyword evidence="3" id="KW-0805">Transcription regulation</keyword>
<dbReference type="AlphaFoldDB" id="A0A1D3D2E8"/>
<dbReference type="Proteomes" id="UP000095192">
    <property type="component" value="Unassembled WGS sequence"/>
</dbReference>
<keyword evidence="4" id="KW-0804">Transcription</keyword>
<sequence length="303" mass="32099">MAAVSVTNIRVLNNPCPLNAPFLFEIHFESQQALKHDVEWRVVYVGSGEHHSTPPYPQKHKSAAGAAGGSSGTAQAGGVDGTEGSMHADGEAGNQAAPSASNNSAKKTPSRGADYVLDSVLLGPIERGALAFEFAVNAPDFTQMDPGSVEGMQAVLVCGLYKEKEFVRIGYYLNNAYSDPALRENPPESPIYERLVRCVVDAPRVTRFQIEWDDEGPSGAPDAQNALQPSSKHAFNTQATTKAEHAAAVGGEETSPAPHGGVSQPMDRRDFKRKRVEGPPSPKVPDTPNGEAPLTKAEGGSEA</sequence>
<dbReference type="OrthoDB" id="29755at2759"/>
<dbReference type="PANTHER" id="PTHR12040">
    <property type="entry name" value="ANTI-SILENCING PROTEIN 1"/>
    <property type="match status" value="1"/>
</dbReference>
<protein>
    <submittedName>
        <fullName evidence="7">Anti-silencing protein</fullName>
    </submittedName>
</protein>